<reference evidence="1" key="1">
    <citation type="submission" date="2023-02" db="EMBL/GenBank/DDBJ databases">
        <title>Description of Herbaspirillum huttiense subsp. nephrolepsisexaltata and Herbaspirillum huttiense subsp. lycopersicon.</title>
        <authorList>
            <person name="Poudel M."/>
            <person name="Sharma A."/>
            <person name="Goss E."/>
            <person name="Tapia J.H."/>
            <person name="Harmon C.M."/>
            <person name="Jones J.B."/>
        </authorList>
    </citation>
    <scope>NUCLEOTIDE SEQUENCE</scope>
    <source>
        <strain evidence="1">NC40101</strain>
    </source>
</reference>
<dbReference type="RefSeq" id="WP_284076815.1">
    <property type="nucleotide sequence ID" value="NZ_JAVLSM010000007.1"/>
</dbReference>
<protein>
    <submittedName>
        <fullName evidence="1">Uncharacterized protein</fullName>
    </submittedName>
</protein>
<comment type="caution">
    <text evidence="1">The sequence shown here is derived from an EMBL/GenBank/DDBJ whole genome shotgun (WGS) entry which is preliminary data.</text>
</comment>
<dbReference type="EMBL" id="JAVRAA010000005">
    <property type="protein sequence ID" value="MDT0337346.1"/>
    <property type="molecule type" value="Genomic_DNA"/>
</dbReference>
<evidence type="ECO:0000313" key="1">
    <source>
        <dbReference type="EMBL" id="MDT0337346.1"/>
    </source>
</evidence>
<sequence>MNGADEIIRATGQYPVYPGHPLTIAWEIMTVFPKAEDALKTLRTEQLNCPAAVADGRITGGGGEVYAACDLLRRAIDGEPTEVLLEWADERWSRGNAGGHVTAVEPGQAQAEQIKPLFAAKLASWLLPLR</sequence>
<proteinExistence type="predicted"/>
<gene>
    <name evidence="1" type="ORF">RJN63_10950</name>
</gene>
<organism evidence="1">
    <name type="scientific">Herbaspirillum huttiense subsp. nephrolepidis</name>
    <dbReference type="NCBI Taxonomy" id="3075126"/>
    <lineage>
        <taxon>Bacteria</taxon>
        <taxon>Pseudomonadati</taxon>
        <taxon>Pseudomonadota</taxon>
        <taxon>Betaproteobacteria</taxon>
        <taxon>Burkholderiales</taxon>
        <taxon>Oxalobacteraceae</taxon>
        <taxon>Herbaspirillum</taxon>
    </lineage>
</organism>
<name>A0AAE4G8R0_9BURK</name>
<accession>A0AAE4G8R0</accession>
<dbReference type="AlphaFoldDB" id="A0AAE4G8R0"/>